<dbReference type="RefSeq" id="WP_008390242.1">
    <property type="nucleotide sequence ID" value="NZ_AOIV01000045.1"/>
</dbReference>
<dbReference type="Proteomes" id="UP000011513">
    <property type="component" value="Unassembled WGS sequence"/>
</dbReference>
<evidence type="ECO:0000313" key="10">
    <source>
        <dbReference type="Proteomes" id="UP000011513"/>
    </source>
</evidence>
<dbReference type="PANTHER" id="PTHR13887:SF14">
    <property type="entry name" value="DISULFIDE BOND FORMATION PROTEIN D"/>
    <property type="match status" value="1"/>
</dbReference>
<evidence type="ECO:0000256" key="2">
    <source>
        <dbReference type="ARBA" id="ARBA00007787"/>
    </source>
</evidence>
<gene>
    <name evidence="9" type="ORF">C474_20941</name>
</gene>
<dbReference type="AlphaFoldDB" id="M0CUV9"/>
<evidence type="ECO:0000256" key="7">
    <source>
        <dbReference type="ARBA" id="ARBA00023284"/>
    </source>
</evidence>
<sequence length="225" mass="24032">MRTTRRAYLAAAGGAVTATAGCLGGGSGTAGMADLSCDVGQLDQVNSLPRPSLGPDDAAVTVSAYEDYACPHCATYSLNVFPKVKENYIDTGKIRYRFFDFPLPVNEQWSWGGAVAARAVQDRADAETFFEYGKTLFERQGDLTSEGYSVVHDAAEEFDVNGCEVAASVDQETYKSVVESDRQRAVDAGFQSTPTIVVNGETTADPSWSTVKQAIDGHLKSASKS</sequence>
<keyword evidence="10" id="KW-1185">Reference proteome</keyword>
<feature type="domain" description="Thioredoxin-like fold" evidence="8">
    <location>
        <begin position="51"/>
        <end position="216"/>
    </location>
</feature>
<keyword evidence="5" id="KW-0560">Oxidoreductase</keyword>
<dbReference type="GO" id="GO:0016491">
    <property type="term" value="F:oxidoreductase activity"/>
    <property type="evidence" value="ECO:0007669"/>
    <property type="project" value="UniProtKB-KW"/>
</dbReference>
<evidence type="ECO:0000256" key="5">
    <source>
        <dbReference type="ARBA" id="ARBA00023002"/>
    </source>
</evidence>
<dbReference type="InParanoid" id="M0CUV9"/>
<dbReference type="Pfam" id="PF13462">
    <property type="entry name" value="Thioredoxin_4"/>
    <property type="match status" value="1"/>
</dbReference>
<dbReference type="GO" id="GO:0016853">
    <property type="term" value="F:isomerase activity"/>
    <property type="evidence" value="ECO:0007669"/>
    <property type="project" value="UniProtKB-KW"/>
</dbReference>
<dbReference type="OrthoDB" id="15256at2157"/>
<keyword evidence="6" id="KW-1015">Disulfide bond</keyword>
<comment type="caution">
    <text evidence="9">The sequence shown here is derived from an EMBL/GenBank/DDBJ whole genome shotgun (WGS) entry which is preliminary data.</text>
</comment>
<dbReference type="PANTHER" id="PTHR13887">
    <property type="entry name" value="GLUTATHIONE S-TRANSFERASE KAPPA"/>
    <property type="match status" value="1"/>
</dbReference>
<comment type="similarity">
    <text evidence="2">Belongs to the glutaredoxin family.</text>
</comment>
<evidence type="ECO:0000256" key="6">
    <source>
        <dbReference type="ARBA" id="ARBA00023157"/>
    </source>
</evidence>
<keyword evidence="7" id="KW-0676">Redox-active center</keyword>
<dbReference type="Gene3D" id="3.40.30.10">
    <property type="entry name" value="Glutaredoxin"/>
    <property type="match status" value="1"/>
</dbReference>
<keyword evidence="4" id="KW-0249">Electron transport</keyword>
<dbReference type="EMBL" id="AOIV01000045">
    <property type="protein sequence ID" value="ELZ26207.1"/>
    <property type="molecule type" value="Genomic_DNA"/>
</dbReference>
<proteinExistence type="inferred from homology"/>
<evidence type="ECO:0000256" key="3">
    <source>
        <dbReference type="ARBA" id="ARBA00022729"/>
    </source>
</evidence>
<keyword evidence="4" id="KW-0813">Transport</keyword>
<evidence type="ECO:0000256" key="1">
    <source>
        <dbReference type="ARBA" id="ARBA00005791"/>
    </source>
</evidence>
<evidence type="ECO:0000313" key="9">
    <source>
        <dbReference type="EMBL" id="ELZ26207.1"/>
    </source>
</evidence>
<name>M0CUV9_HALPD</name>
<organism evidence="9 10">
    <name type="scientific">Halogeometricum pallidum JCM 14848</name>
    <dbReference type="NCBI Taxonomy" id="1227487"/>
    <lineage>
        <taxon>Archaea</taxon>
        <taxon>Methanobacteriati</taxon>
        <taxon>Methanobacteriota</taxon>
        <taxon>Stenosarchaea group</taxon>
        <taxon>Halobacteria</taxon>
        <taxon>Halobacteriales</taxon>
        <taxon>Haloferacaceae</taxon>
        <taxon>Halogeometricum</taxon>
    </lineage>
</organism>
<keyword evidence="9" id="KW-0413">Isomerase</keyword>
<evidence type="ECO:0000259" key="8">
    <source>
        <dbReference type="Pfam" id="PF13462"/>
    </source>
</evidence>
<dbReference type="SUPFAM" id="SSF52833">
    <property type="entry name" value="Thioredoxin-like"/>
    <property type="match status" value="1"/>
</dbReference>
<reference evidence="9 10" key="1">
    <citation type="journal article" date="2014" name="PLoS Genet.">
        <title>Phylogenetically driven sequencing of extremely halophilic archaea reveals strategies for static and dynamic osmo-response.</title>
        <authorList>
            <person name="Becker E.A."/>
            <person name="Seitzer P.M."/>
            <person name="Tritt A."/>
            <person name="Larsen D."/>
            <person name="Krusor M."/>
            <person name="Yao A.I."/>
            <person name="Wu D."/>
            <person name="Madern D."/>
            <person name="Eisen J.A."/>
            <person name="Darling A.E."/>
            <person name="Facciotti M.T."/>
        </authorList>
    </citation>
    <scope>NUCLEOTIDE SEQUENCE [LARGE SCALE GENOMIC DNA]</scope>
    <source>
        <strain evidence="9 10">JCM 14848</strain>
    </source>
</reference>
<comment type="similarity">
    <text evidence="1">Belongs to the thioredoxin family. DsbA subfamily.</text>
</comment>
<evidence type="ECO:0000256" key="4">
    <source>
        <dbReference type="ARBA" id="ARBA00022982"/>
    </source>
</evidence>
<accession>M0CUV9</accession>
<dbReference type="PROSITE" id="PS51257">
    <property type="entry name" value="PROKAR_LIPOPROTEIN"/>
    <property type="match status" value="1"/>
</dbReference>
<protein>
    <submittedName>
        <fullName evidence="9">Protein-disulfide isomerase</fullName>
    </submittedName>
</protein>
<dbReference type="InterPro" id="IPR012336">
    <property type="entry name" value="Thioredoxin-like_fold"/>
</dbReference>
<dbReference type="InterPro" id="IPR036249">
    <property type="entry name" value="Thioredoxin-like_sf"/>
</dbReference>
<dbReference type="eggNOG" id="arCOG02868">
    <property type="taxonomic scope" value="Archaea"/>
</dbReference>
<keyword evidence="3" id="KW-0732">Signal</keyword>